<evidence type="ECO:0008006" key="4">
    <source>
        <dbReference type="Google" id="ProtNLM"/>
    </source>
</evidence>
<proteinExistence type="predicted"/>
<feature type="signal peptide" evidence="1">
    <location>
        <begin position="1"/>
        <end position="19"/>
    </location>
</feature>
<name>A0A1E5PW78_9ACTN</name>
<dbReference type="RefSeq" id="WP_069922038.1">
    <property type="nucleotide sequence ID" value="NZ_MEHK01000001.1"/>
</dbReference>
<evidence type="ECO:0000313" key="3">
    <source>
        <dbReference type="Proteomes" id="UP000095705"/>
    </source>
</evidence>
<evidence type="ECO:0000313" key="2">
    <source>
        <dbReference type="EMBL" id="OEJ33827.1"/>
    </source>
</evidence>
<organism evidence="2 3">
    <name type="scientific">Streptomyces subrutilus</name>
    <dbReference type="NCBI Taxonomy" id="36818"/>
    <lineage>
        <taxon>Bacteria</taxon>
        <taxon>Bacillati</taxon>
        <taxon>Actinomycetota</taxon>
        <taxon>Actinomycetes</taxon>
        <taxon>Kitasatosporales</taxon>
        <taxon>Streptomycetaceae</taxon>
        <taxon>Streptomyces</taxon>
    </lineage>
</organism>
<dbReference type="EMBL" id="MEHK01000001">
    <property type="protein sequence ID" value="OEJ33827.1"/>
    <property type="molecule type" value="Genomic_DNA"/>
</dbReference>
<evidence type="ECO:0000256" key="1">
    <source>
        <dbReference type="SAM" id="SignalP"/>
    </source>
</evidence>
<comment type="caution">
    <text evidence="2">The sequence shown here is derived from an EMBL/GenBank/DDBJ whole genome shotgun (WGS) entry which is preliminary data.</text>
</comment>
<keyword evidence="3" id="KW-1185">Reference proteome</keyword>
<feature type="chain" id="PRO_5039406954" description="DUF3558 domain-containing protein" evidence="1">
    <location>
        <begin position="20"/>
        <end position="200"/>
    </location>
</feature>
<sequence>MTRHAVLAVALVLAATACGGDADREVAQEGEGGYRWKATDEICNVLPYGELADPLGAREEAADRNKRAGQGAPGVQCVQPLVETGPAKYGNVKVELDLAYTESVDFAKDVFARSRENTRKGVPAGGFTEVPGVGKEAYRFGFNKSDDRRQVRELRLRDSNLMIDITVTADARTLPTPESLGAFDASVADFAKASLKALRG</sequence>
<dbReference type="PROSITE" id="PS51257">
    <property type="entry name" value="PROKAR_LIPOPROTEIN"/>
    <property type="match status" value="1"/>
</dbReference>
<reference evidence="2 3" key="1">
    <citation type="submission" date="2016-08" db="EMBL/GenBank/DDBJ databases">
        <title>The complete genome of Streptomyces subrutilus 10-1-1.</title>
        <authorList>
            <person name="Chen X."/>
        </authorList>
    </citation>
    <scope>NUCLEOTIDE SEQUENCE [LARGE SCALE GENOMIC DNA]</scope>
    <source>
        <strain evidence="2 3">10-1-1</strain>
    </source>
</reference>
<dbReference type="OrthoDB" id="4158497at2"/>
<dbReference type="AlphaFoldDB" id="A0A1E5PW78"/>
<protein>
    <recommendedName>
        <fullName evidence="4">DUF3558 domain-containing protein</fullName>
    </recommendedName>
</protein>
<accession>A0A1E5PW78</accession>
<gene>
    <name evidence="2" type="ORF">BGK67_23025</name>
</gene>
<keyword evidence="1" id="KW-0732">Signal</keyword>
<dbReference type="Proteomes" id="UP000095705">
    <property type="component" value="Unassembled WGS sequence"/>
</dbReference>